<dbReference type="KEGG" id="dno:DNO_0116"/>
<dbReference type="Pfam" id="PF12627">
    <property type="entry name" value="PolyA_pol_RNAbd"/>
    <property type="match status" value="1"/>
</dbReference>
<dbReference type="GO" id="GO:0006397">
    <property type="term" value="P:mRNA processing"/>
    <property type="evidence" value="ECO:0007669"/>
    <property type="project" value="UniProtKB-KW"/>
</dbReference>
<feature type="compositionally biased region" description="Basic residues" evidence="9">
    <location>
        <begin position="418"/>
        <end position="430"/>
    </location>
</feature>
<evidence type="ECO:0000256" key="3">
    <source>
        <dbReference type="ARBA" id="ARBA00022741"/>
    </source>
</evidence>
<comment type="similarity">
    <text evidence="7 8">Belongs to the tRNA nucleotidyltransferase/poly(A) polymerase family.</text>
</comment>
<evidence type="ECO:0000256" key="5">
    <source>
        <dbReference type="ARBA" id="ARBA00022884"/>
    </source>
</evidence>
<dbReference type="OrthoDB" id="9805698at2"/>
<evidence type="ECO:0000256" key="2">
    <source>
        <dbReference type="ARBA" id="ARBA00022679"/>
    </source>
</evidence>
<gene>
    <name evidence="7 13" type="primary">pcnB</name>
    <name evidence="13" type="ordered locus">DNO_0116</name>
</gene>
<dbReference type="GO" id="GO:0003723">
    <property type="term" value="F:RNA binding"/>
    <property type="evidence" value="ECO:0007669"/>
    <property type="project" value="UniProtKB-UniRule"/>
</dbReference>
<dbReference type="GO" id="GO:0043633">
    <property type="term" value="P:polyadenylation-dependent RNA catabolic process"/>
    <property type="evidence" value="ECO:0007669"/>
    <property type="project" value="InterPro"/>
</dbReference>
<keyword evidence="14" id="KW-1185">Reference proteome</keyword>
<dbReference type="EC" id="2.7.7.19" evidence="7"/>
<organism evidence="13 14">
    <name type="scientific">Dichelobacter nodosus (strain VCS1703A)</name>
    <dbReference type="NCBI Taxonomy" id="246195"/>
    <lineage>
        <taxon>Bacteria</taxon>
        <taxon>Pseudomonadati</taxon>
        <taxon>Pseudomonadota</taxon>
        <taxon>Gammaproteobacteria</taxon>
        <taxon>Cardiobacteriales</taxon>
        <taxon>Cardiobacteriaceae</taxon>
        <taxon>Dichelobacter</taxon>
    </lineage>
</organism>
<dbReference type="SUPFAM" id="SSF81301">
    <property type="entry name" value="Nucleotidyltransferase"/>
    <property type="match status" value="1"/>
</dbReference>
<evidence type="ECO:0000259" key="12">
    <source>
        <dbReference type="Pfam" id="PF12627"/>
    </source>
</evidence>
<dbReference type="PANTHER" id="PTHR43051:SF1">
    <property type="entry name" value="POLYNUCLEOTIDE ADENYLYLTRANSFERASE FAMILY PROTEIN"/>
    <property type="match status" value="1"/>
</dbReference>
<comment type="function">
    <text evidence="7">Adds poly(A) tail to the 3' end of many RNAs, which usually targets these RNAs for decay. Plays a significant role in the global control of gene expression, through influencing the rate of transcript degradation, and in the general RNA quality control.</text>
</comment>
<feature type="region of interest" description="Disordered" evidence="9">
    <location>
        <begin position="409"/>
        <end position="430"/>
    </location>
</feature>
<keyword evidence="6 7" id="KW-0804">Transcription</keyword>
<dbReference type="InterPro" id="IPR032828">
    <property type="entry name" value="PolyA_RNA-bd"/>
</dbReference>
<evidence type="ECO:0000259" key="10">
    <source>
        <dbReference type="Pfam" id="PF01743"/>
    </source>
</evidence>
<dbReference type="Gene3D" id="3.30.460.10">
    <property type="entry name" value="Beta Polymerase, domain 2"/>
    <property type="match status" value="1"/>
</dbReference>
<feature type="domain" description="Poly A polymerase head" evidence="10">
    <location>
        <begin position="42"/>
        <end position="167"/>
    </location>
</feature>
<dbReference type="InterPro" id="IPR002646">
    <property type="entry name" value="PolA_pol_head_dom"/>
</dbReference>
<keyword evidence="13" id="KW-0548">Nucleotidyltransferase</keyword>
<dbReference type="HOGENOM" id="CLU_015961_0_0_6"/>
<keyword evidence="2 7" id="KW-0808">Transferase</keyword>
<keyword evidence="3 7" id="KW-0547">Nucleotide-binding</keyword>
<dbReference type="Gene3D" id="1.10.3090.10">
    <property type="entry name" value="cca-adding enzyme, domain 2"/>
    <property type="match status" value="1"/>
</dbReference>
<dbReference type="AlphaFoldDB" id="A5EWQ4"/>
<evidence type="ECO:0000313" key="13">
    <source>
        <dbReference type="EMBL" id="ABQ13760.1"/>
    </source>
</evidence>
<evidence type="ECO:0000256" key="8">
    <source>
        <dbReference type="RuleBase" id="RU003953"/>
    </source>
</evidence>
<dbReference type="InterPro" id="IPR010206">
    <property type="entry name" value="PolA_pol_I"/>
</dbReference>
<dbReference type="EMBL" id="CP000513">
    <property type="protein sequence ID" value="ABQ13760.1"/>
    <property type="molecule type" value="Genomic_DNA"/>
</dbReference>
<evidence type="ECO:0000259" key="11">
    <source>
        <dbReference type="Pfam" id="PF12626"/>
    </source>
</evidence>
<dbReference type="CDD" id="cd05398">
    <property type="entry name" value="NT_ClassII-CCAase"/>
    <property type="match status" value="1"/>
</dbReference>
<evidence type="ECO:0000256" key="4">
    <source>
        <dbReference type="ARBA" id="ARBA00022840"/>
    </source>
</evidence>
<feature type="active site" evidence="7">
    <location>
        <position position="60"/>
    </location>
</feature>
<dbReference type="GO" id="GO:1990817">
    <property type="term" value="F:poly(A) RNA polymerase activity"/>
    <property type="evidence" value="ECO:0007669"/>
    <property type="project" value="UniProtKB-UniRule"/>
</dbReference>
<evidence type="ECO:0000256" key="7">
    <source>
        <dbReference type="HAMAP-Rule" id="MF_00957"/>
    </source>
</evidence>
<dbReference type="Pfam" id="PF01743">
    <property type="entry name" value="PolyA_pol"/>
    <property type="match status" value="1"/>
</dbReference>
<dbReference type="PANTHER" id="PTHR43051">
    <property type="entry name" value="POLYNUCLEOTIDE ADENYLYLTRANSFERASE FAMILY PROTEIN"/>
    <property type="match status" value="1"/>
</dbReference>
<dbReference type="GO" id="GO:0005524">
    <property type="term" value="F:ATP binding"/>
    <property type="evidence" value="ECO:0007669"/>
    <property type="project" value="UniProtKB-UniRule"/>
</dbReference>
<keyword evidence="5 7" id="KW-0694">RNA-binding</keyword>
<accession>A5EWQ4</accession>
<feature type="domain" description="Polymerase A arginine-rich C-terminal" evidence="11">
    <location>
        <begin position="314"/>
        <end position="428"/>
    </location>
</feature>
<keyword evidence="1 7" id="KW-0507">mRNA processing</keyword>
<dbReference type="NCBIfam" id="TIGR01942">
    <property type="entry name" value="pcnB"/>
    <property type="match status" value="1"/>
</dbReference>
<dbReference type="InterPro" id="IPR052191">
    <property type="entry name" value="tRNA_ntf/polyA_polymerase_I"/>
</dbReference>
<name>A5EWQ4_DICNV</name>
<dbReference type="Pfam" id="PF12626">
    <property type="entry name" value="PolyA_pol_arg_C"/>
    <property type="match status" value="1"/>
</dbReference>
<dbReference type="HAMAP" id="MF_00957">
    <property type="entry name" value="PolyA_pol"/>
    <property type="match status" value="1"/>
</dbReference>
<sequence length="430" mass="49590">MDDAATLIPTRYTQEQHHIDPSVFDRRAIAICRQLHEAGYEAYLVGGCLRDTLLQQPPKDFDIATNARPEEIAALFRNCRLIGRRFRLAHLHYGRDIIEVATFRASADEQVKTDADGHVLEDNHYGTMEEDVLRRDFIINSLYYDVQTGVLIDYLDALADIRARQIRLIGTPSARYIEDPVRMLRAARFAAKLSMPLEAQTQQAIASCRQELRAVPAARLFDEVQKLFMSGYGEKSYEILRSFELFAMLFPDVDRIFSYKNKAFADYADRLIRSALQSTDQRIAHDQPVTVAFLFAAFLWPVYQLQYRGLLKTGMNWHSAMQESVDLVLIAAAERVSIPLRLRGMIREIWTLQARFELTGNSQKKIRGLLTHPRFRAAYDFLVIRQKAGEALDQSIAWWTAMQTEQQQYLEQPPVKNTKPRKSRNARRKS</sequence>
<dbReference type="InterPro" id="IPR043519">
    <property type="entry name" value="NT_sf"/>
</dbReference>
<comment type="catalytic activity">
    <reaction evidence="7">
        <text>RNA(n) + ATP = RNA(n)-3'-adenine ribonucleotide + diphosphate</text>
        <dbReference type="Rhea" id="RHEA:11332"/>
        <dbReference type="Rhea" id="RHEA-COMP:14527"/>
        <dbReference type="Rhea" id="RHEA-COMP:17347"/>
        <dbReference type="ChEBI" id="CHEBI:30616"/>
        <dbReference type="ChEBI" id="CHEBI:33019"/>
        <dbReference type="ChEBI" id="CHEBI:140395"/>
        <dbReference type="ChEBI" id="CHEBI:173115"/>
        <dbReference type="EC" id="2.7.7.19"/>
    </reaction>
</comment>
<evidence type="ECO:0000313" key="14">
    <source>
        <dbReference type="Proteomes" id="UP000000248"/>
    </source>
</evidence>
<dbReference type="SUPFAM" id="SSF81891">
    <property type="entry name" value="Poly A polymerase C-terminal region-like"/>
    <property type="match status" value="1"/>
</dbReference>
<feature type="domain" description="tRNA nucleotidyltransferase/poly(A) polymerase RNA and SrmB- binding" evidence="12">
    <location>
        <begin position="196"/>
        <end position="255"/>
    </location>
</feature>
<protein>
    <recommendedName>
        <fullName evidence="7">Poly(A) polymerase I</fullName>
        <shortName evidence="7">PAP I</shortName>
        <ecNumber evidence="7">2.7.7.19</ecNumber>
    </recommendedName>
</protein>
<proteinExistence type="inferred from homology"/>
<reference evidence="13 14" key="1">
    <citation type="journal article" date="2007" name="Nat. Biotechnol.">
        <title>Genome sequence and identification of candidate vaccine antigens from the animal pathogen Dichelobacter nodosus.</title>
        <authorList>
            <person name="Myers G.S."/>
            <person name="Parker D."/>
            <person name="Al-Hasani K."/>
            <person name="Kennan R.M."/>
            <person name="Seemann T."/>
            <person name="Ren Q."/>
            <person name="Badger J.H."/>
            <person name="Selengut J.D."/>
            <person name="Deboy R.T."/>
            <person name="Tettelin H."/>
            <person name="Boyce J.D."/>
            <person name="McCarl V.P."/>
            <person name="Han X."/>
            <person name="Nelson W.C."/>
            <person name="Madupu R."/>
            <person name="Mohamoud Y."/>
            <person name="Holley T."/>
            <person name="Fedorova N."/>
            <person name="Khouri H."/>
            <person name="Bottomley S.P."/>
            <person name="Whittington R.J."/>
            <person name="Adler B."/>
            <person name="Songer J.G."/>
            <person name="Rood J.I."/>
            <person name="Paulsen I.T."/>
        </authorList>
    </citation>
    <scope>NUCLEOTIDE SEQUENCE [LARGE SCALE GENOMIC DNA]</scope>
    <source>
        <strain evidence="13 14">VCS1703A</strain>
    </source>
</reference>
<evidence type="ECO:0000256" key="6">
    <source>
        <dbReference type="ARBA" id="ARBA00023163"/>
    </source>
</evidence>
<dbReference type="RefSeq" id="WP_011927867.1">
    <property type="nucleotide sequence ID" value="NC_009446.1"/>
</dbReference>
<dbReference type="InterPro" id="IPR025866">
    <property type="entry name" value="PolyA_pol_arg_C_dom"/>
</dbReference>
<dbReference type="eggNOG" id="COG0617">
    <property type="taxonomic scope" value="Bacteria"/>
</dbReference>
<feature type="active site" evidence="7">
    <location>
        <position position="62"/>
    </location>
</feature>
<evidence type="ECO:0000256" key="1">
    <source>
        <dbReference type="ARBA" id="ARBA00022664"/>
    </source>
</evidence>
<evidence type="ECO:0000256" key="9">
    <source>
        <dbReference type="SAM" id="MobiDB-lite"/>
    </source>
</evidence>
<dbReference type="Proteomes" id="UP000000248">
    <property type="component" value="Chromosome"/>
</dbReference>
<dbReference type="STRING" id="246195.DNO_0116"/>
<feature type="active site" evidence="7">
    <location>
        <position position="136"/>
    </location>
</feature>
<keyword evidence="4 7" id="KW-0067">ATP-binding</keyword>